<evidence type="ECO:0000313" key="2">
    <source>
        <dbReference type="EMBL" id="KAK8884984.1"/>
    </source>
</evidence>
<accession>A0ABR2K1J5</accession>
<keyword evidence="1" id="KW-0732">Signal</keyword>
<proteinExistence type="predicted"/>
<protein>
    <submittedName>
        <fullName evidence="2">Uncharacterized protein</fullName>
    </submittedName>
</protein>
<feature type="signal peptide" evidence="1">
    <location>
        <begin position="1"/>
        <end position="15"/>
    </location>
</feature>
<comment type="caution">
    <text evidence="2">The sequence shown here is derived from an EMBL/GenBank/DDBJ whole genome shotgun (WGS) entry which is preliminary data.</text>
</comment>
<sequence length="224" mass="26049">MFFLFFLALIIPKEKYLVKYHNTTKKHYPPPEGAQTFVTYKDNSSYLCFKSDGPAYPGYTNIEHASERIKKALEGRCASFKFGFTHFFKLCHFNNVTLKTQLKRNSTDANITHIIGQTQGPLIFNQTVFQQKWEGNYTDFLNTSIIKNATTVVEYYCDPSLYQSNIIETVFINDYNSSIEFRIRFGVGVICYIQNIIKFNYDTIHCINQVAIDNINETNRTEEL</sequence>
<dbReference type="Proteomes" id="UP001470230">
    <property type="component" value="Unassembled WGS sequence"/>
</dbReference>
<name>A0ABR2K1J5_9EUKA</name>
<gene>
    <name evidence="2" type="ORF">M9Y10_044112</name>
</gene>
<feature type="chain" id="PRO_5046145078" evidence="1">
    <location>
        <begin position="16"/>
        <end position="224"/>
    </location>
</feature>
<dbReference type="EMBL" id="JAPFFF010000008">
    <property type="protein sequence ID" value="KAK8884984.1"/>
    <property type="molecule type" value="Genomic_DNA"/>
</dbReference>
<keyword evidence="3" id="KW-1185">Reference proteome</keyword>
<evidence type="ECO:0000313" key="3">
    <source>
        <dbReference type="Proteomes" id="UP001470230"/>
    </source>
</evidence>
<organism evidence="2 3">
    <name type="scientific">Tritrichomonas musculus</name>
    <dbReference type="NCBI Taxonomy" id="1915356"/>
    <lineage>
        <taxon>Eukaryota</taxon>
        <taxon>Metamonada</taxon>
        <taxon>Parabasalia</taxon>
        <taxon>Tritrichomonadida</taxon>
        <taxon>Tritrichomonadidae</taxon>
        <taxon>Tritrichomonas</taxon>
    </lineage>
</organism>
<evidence type="ECO:0000256" key="1">
    <source>
        <dbReference type="SAM" id="SignalP"/>
    </source>
</evidence>
<reference evidence="2 3" key="1">
    <citation type="submission" date="2024-04" db="EMBL/GenBank/DDBJ databases">
        <title>Tritrichomonas musculus Genome.</title>
        <authorList>
            <person name="Alves-Ferreira E."/>
            <person name="Grigg M."/>
            <person name="Lorenzi H."/>
            <person name="Galac M."/>
        </authorList>
    </citation>
    <scope>NUCLEOTIDE SEQUENCE [LARGE SCALE GENOMIC DNA]</scope>
    <source>
        <strain evidence="2 3">EAF2021</strain>
    </source>
</reference>